<dbReference type="AlphaFoldDB" id="A0AAV8XQ80"/>
<dbReference type="Proteomes" id="UP001162156">
    <property type="component" value="Unassembled WGS sequence"/>
</dbReference>
<evidence type="ECO:0000256" key="2">
    <source>
        <dbReference type="ARBA" id="ARBA00011022"/>
    </source>
</evidence>
<organism evidence="5 6">
    <name type="scientific">Rhamnusium bicolor</name>
    <dbReference type="NCBI Taxonomy" id="1586634"/>
    <lineage>
        <taxon>Eukaryota</taxon>
        <taxon>Metazoa</taxon>
        <taxon>Ecdysozoa</taxon>
        <taxon>Arthropoda</taxon>
        <taxon>Hexapoda</taxon>
        <taxon>Insecta</taxon>
        <taxon>Pterygota</taxon>
        <taxon>Neoptera</taxon>
        <taxon>Endopterygota</taxon>
        <taxon>Coleoptera</taxon>
        <taxon>Polyphaga</taxon>
        <taxon>Cucujiformia</taxon>
        <taxon>Chrysomeloidea</taxon>
        <taxon>Cerambycidae</taxon>
        <taxon>Lepturinae</taxon>
        <taxon>Rhagiini</taxon>
        <taxon>Rhamnusium</taxon>
    </lineage>
</organism>
<accession>A0AAV8XQ80</accession>
<sequence>MRTKMGKLKRQRQKFHVSKNIQPEGKTDSFLQDTASLLPLTSPKENLFAGINVDLINIKKKRLDDVQSVKSYKSLKSEIGRKIISKKEKLKLRREVLLKKVDIVQQMKKELKLREKRKNTSLIGDTNPLHDALPSLESLLKSRSNIKYNVPTQNQNIKKERHRQSYSKKEKARSGCNCF</sequence>
<dbReference type="EMBL" id="JANEYF010002893">
    <property type="protein sequence ID" value="KAJ8941182.1"/>
    <property type="molecule type" value="Genomic_DNA"/>
</dbReference>
<protein>
    <recommendedName>
        <fullName evidence="7">Ribosome biogenesis protein NOP53</fullName>
    </recommendedName>
</protein>
<evidence type="ECO:0000256" key="1">
    <source>
        <dbReference type="ARBA" id="ARBA00004604"/>
    </source>
</evidence>
<evidence type="ECO:0000313" key="6">
    <source>
        <dbReference type="Proteomes" id="UP001162156"/>
    </source>
</evidence>
<name>A0AAV8XQ80_9CUCU</name>
<gene>
    <name evidence="5" type="ORF">NQ314_010481</name>
</gene>
<evidence type="ECO:0000256" key="4">
    <source>
        <dbReference type="SAM" id="MobiDB-lite"/>
    </source>
</evidence>
<dbReference type="GO" id="GO:0030686">
    <property type="term" value="C:90S preribosome"/>
    <property type="evidence" value="ECO:0007669"/>
    <property type="project" value="InterPro"/>
</dbReference>
<evidence type="ECO:0000313" key="5">
    <source>
        <dbReference type="EMBL" id="KAJ8941182.1"/>
    </source>
</evidence>
<dbReference type="Pfam" id="PF15341">
    <property type="entry name" value="SLX9"/>
    <property type="match status" value="1"/>
</dbReference>
<evidence type="ECO:0008006" key="7">
    <source>
        <dbReference type="Google" id="ProtNLM"/>
    </source>
</evidence>
<keyword evidence="6" id="KW-1185">Reference proteome</keyword>
<evidence type="ECO:0000256" key="3">
    <source>
        <dbReference type="ARBA" id="ARBA00023242"/>
    </source>
</evidence>
<dbReference type="InterPro" id="IPR028160">
    <property type="entry name" value="Slx9-like"/>
</dbReference>
<dbReference type="GO" id="GO:0030688">
    <property type="term" value="C:preribosome, small subunit precursor"/>
    <property type="evidence" value="ECO:0007669"/>
    <property type="project" value="InterPro"/>
</dbReference>
<proteinExistence type="inferred from homology"/>
<dbReference type="GO" id="GO:0000462">
    <property type="term" value="P:maturation of SSU-rRNA from tricistronic rRNA transcript (SSU-rRNA, 5.8S rRNA, LSU-rRNA)"/>
    <property type="evidence" value="ECO:0007669"/>
    <property type="project" value="InterPro"/>
</dbReference>
<comment type="subcellular location">
    <subcellularLocation>
        <location evidence="1">Nucleus</location>
        <location evidence="1">Nucleolus</location>
    </subcellularLocation>
</comment>
<comment type="similarity">
    <text evidence="2">Belongs to the SLX9 family.</text>
</comment>
<feature type="region of interest" description="Disordered" evidence="4">
    <location>
        <begin position="154"/>
        <end position="179"/>
    </location>
</feature>
<comment type="caution">
    <text evidence="5">The sequence shown here is derived from an EMBL/GenBank/DDBJ whole genome shotgun (WGS) entry which is preliminary data.</text>
</comment>
<reference evidence="5" key="1">
    <citation type="journal article" date="2023" name="Insect Mol. Biol.">
        <title>Genome sequencing provides insights into the evolution of gene families encoding plant cell wall-degrading enzymes in longhorned beetles.</title>
        <authorList>
            <person name="Shin N.R."/>
            <person name="Okamura Y."/>
            <person name="Kirsch R."/>
            <person name="Pauchet Y."/>
        </authorList>
    </citation>
    <scope>NUCLEOTIDE SEQUENCE</scope>
    <source>
        <strain evidence="5">RBIC_L_NR</strain>
    </source>
</reference>
<dbReference type="GO" id="GO:0005730">
    <property type="term" value="C:nucleolus"/>
    <property type="evidence" value="ECO:0007669"/>
    <property type="project" value="UniProtKB-SubCell"/>
</dbReference>
<keyword evidence="3" id="KW-0539">Nucleus</keyword>